<reference evidence="1" key="2">
    <citation type="submission" date="2020-09" db="EMBL/GenBank/DDBJ databases">
        <authorList>
            <person name="Sun Q."/>
            <person name="Zhou Y."/>
        </authorList>
    </citation>
    <scope>NUCLEOTIDE SEQUENCE</scope>
    <source>
        <strain evidence="1">CGMCC 1.12919</strain>
    </source>
</reference>
<dbReference type="Proteomes" id="UP000637002">
    <property type="component" value="Unassembled WGS sequence"/>
</dbReference>
<evidence type="ECO:0000313" key="1">
    <source>
        <dbReference type="EMBL" id="GGC88517.1"/>
    </source>
</evidence>
<dbReference type="RefSeq" id="WP_188612171.1">
    <property type="nucleotide sequence ID" value="NZ_BMGG01000010.1"/>
</dbReference>
<organism evidence="1 2">
    <name type="scientific">Chelatococcus reniformis</name>
    <dbReference type="NCBI Taxonomy" id="1494448"/>
    <lineage>
        <taxon>Bacteria</taxon>
        <taxon>Pseudomonadati</taxon>
        <taxon>Pseudomonadota</taxon>
        <taxon>Alphaproteobacteria</taxon>
        <taxon>Hyphomicrobiales</taxon>
        <taxon>Chelatococcaceae</taxon>
        <taxon>Chelatococcus</taxon>
    </lineage>
</organism>
<sequence length="67" mass="7363">MNGVAQHKFRLGQTVKFTSAAIAAAEGDYEITRLLPPTDGEFSYRIKSKREAHERVAREGQLSASGL</sequence>
<accession>A0A916UWH8</accession>
<gene>
    <name evidence="1" type="ORF">GCM10010994_53070</name>
</gene>
<keyword evidence="2" id="KW-1185">Reference proteome</keyword>
<dbReference type="EMBL" id="BMGG01000010">
    <property type="protein sequence ID" value="GGC88517.1"/>
    <property type="molecule type" value="Genomic_DNA"/>
</dbReference>
<proteinExistence type="predicted"/>
<protein>
    <submittedName>
        <fullName evidence="1">Uncharacterized protein</fullName>
    </submittedName>
</protein>
<evidence type="ECO:0000313" key="2">
    <source>
        <dbReference type="Proteomes" id="UP000637002"/>
    </source>
</evidence>
<name>A0A916UWH8_9HYPH</name>
<reference evidence="1" key="1">
    <citation type="journal article" date="2014" name="Int. J. Syst. Evol. Microbiol.">
        <title>Complete genome sequence of Corynebacterium casei LMG S-19264T (=DSM 44701T), isolated from a smear-ripened cheese.</title>
        <authorList>
            <consortium name="US DOE Joint Genome Institute (JGI-PGF)"/>
            <person name="Walter F."/>
            <person name="Albersmeier A."/>
            <person name="Kalinowski J."/>
            <person name="Ruckert C."/>
        </authorList>
    </citation>
    <scope>NUCLEOTIDE SEQUENCE</scope>
    <source>
        <strain evidence="1">CGMCC 1.12919</strain>
    </source>
</reference>
<dbReference type="AlphaFoldDB" id="A0A916UWH8"/>
<comment type="caution">
    <text evidence="1">The sequence shown here is derived from an EMBL/GenBank/DDBJ whole genome shotgun (WGS) entry which is preliminary data.</text>
</comment>